<dbReference type="AlphaFoldDB" id="A0A1M5S3R7"/>
<name>A0A1M5S3R7_9FIRM</name>
<keyword evidence="2" id="KW-0288">FMN</keyword>
<dbReference type="Gene3D" id="3.40.50.360">
    <property type="match status" value="1"/>
</dbReference>
<dbReference type="InterPro" id="IPR029039">
    <property type="entry name" value="Flavoprotein-like_sf"/>
</dbReference>
<feature type="domain" description="NADPH-dependent FMN reductase-like" evidence="3">
    <location>
        <begin position="1"/>
        <end position="104"/>
    </location>
</feature>
<keyword evidence="1" id="KW-0285">Flavoprotein</keyword>
<gene>
    <name evidence="4" type="ORF">SAMN02745221_02162</name>
</gene>
<dbReference type="OrthoDB" id="9805976at2"/>
<dbReference type="RefSeq" id="WP_073093551.1">
    <property type="nucleotide sequence ID" value="NZ_FQWY01000067.1"/>
</dbReference>
<evidence type="ECO:0000256" key="1">
    <source>
        <dbReference type="ARBA" id="ARBA00022630"/>
    </source>
</evidence>
<dbReference type="InterPro" id="IPR051796">
    <property type="entry name" value="ISF_SsuE-like"/>
</dbReference>
<protein>
    <submittedName>
        <fullName evidence="4">NADPH-dependent FMN reductase</fullName>
    </submittedName>
</protein>
<dbReference type="Proteomes" id="UP000242329">
    <property type="component" value="Unassembled WGS sequence"/>
</dbReference>
<dbReference type="PANTHER" id="PTHR43278:SF2">
    <property type="entry name" value="IRON-SULFUR FLAVOPROTEIN"/>
    <property type="match status" value="1"/>
</dbReference>
<dbReference type="PANTHER" id="PTHR43278">
    <property type="entry name" value="NAD(P)H-DEPENDENT FMN-CONTAINING OXIDOREDUCTASE YWQN-RELATED"/>
    <property type="match status" value="1"/>
</dbReference>
<sequence length="245" mass="28863">MKIAAVYGSPRRGKISKTYWLLDAFLAGCREEGAEVKLINLNEYNIKFCTGCYTCWTKTPGKCALKDDMPEIIEILKEADLEVWAFPMYFFGPTALFKNFLDRTMILAEPFFELKDGICTHPMRYEEKSKDKIIISVCGFPEMDHFKPIHEWLKFMEGRGLLHIKAEIYRPAAEFLVAPPFKAKKEEILAAMKEAGREYVREGAIREETMRIIQQDFIDQETFIQEGNRYWQWEIDRWRAKREEE</sequence>
<accession>A0A1M5S3R7</accession>
<dbReference type="Pfam" id="PF03358">
    <property type="entry name" value="FMN_red"/>
    <property type="match status" value="1"/>
</dbReference>
<evidence type="ECO:0000256" key="2">
    <source>
        <dbReference type="ARBA" id="ARBA00022643"/>
    </source>
</evidence>
<organism evidence="4 5">
    <name type="scientific">Thermosyntropha lipolytica DSM 11003</name>
    <dbReference type="NCBI Taxonomy" id="1123382"/>
    <lineage>
        <taxon>Bacteria</taxon>
        <taxon>Bacillati</taxon>
        <taxon>Bacillota</taxon>
        <taxon>Clostridia</taxon>
        <taxon>Eubacteriales</taxon>
        <taxon>Syntrophomonadaceae</taxon>
        <taxon>Thermosyntropha</taxon>
    </lineage>
</organism>
<evidence type="ECO:0000313" key="5">
    <source>
        <dbReference type="Proteomes" id="UP000242329"/>
    </source>
</evidence>
<dbReference type="SUPFAM" id="SSF52218">
    <property type="entry name" value="Flavoproteins"/>
    <property type="match status" value="1"/>
</dbReference>
<dbReference type="GO" id="GO:0016491">
    <property type="term" value="F:oxidoreductase activity"/>
    <property type="evidence" value="ECO:0007669"/>
    <property type="project" value="InterPro"/>
</dbReference>
<evidence type="ECO:0000259" key="3">
    <source>
        <dbReference type="Pfam" id="PF03358"/>
    </source>
</evidence>
<dbReference type="InterPro" id="IPR005025">
    <property type="entry name" value="FMN_Rdtase-like_dom"/>
</dbReference>
<proteinExistence type="predicted"/>
<dbReference type="EMBL" id="FQWY01000067">
    <property type="protein sequence ID" value="SHH33080.1"/>
    <property type="molecule type" value="Genomic_DNA"/>
</dbReference>
<reference evidence="5" key="1">
    <citation type="submission" date="2016-11" db="EMBL/GenBank/DDBJ databases">
        <authorList>
            <person name="Varghese N."/>
            <person name="Submissions S."/>
        </authorList>
    </citation>
    <scope>NUCLEOTIDE SEQUENCE [LARGE SCALE GENOMIC DNA]</scope>
    <source>
        <strain evidence="5">DSM 11003</strain>
    </source>
</reference>
<evidence type="ECO:0000313" key="4">
    <source>
        <dbReference type="EMBL" id="SHH33080.1"/>
    </source>
</evidence>
<keyword evidence="5" id="KW-1185">Reference proteome</keyword>
<dbReference type="STRING" id="1123382.SAMN02745221_02162"/>